<organism evidence="2 3">
    <name type="scientific">Mycena alexandri</name>
    <dbReference type="NCBI Taxonomy" id="1745969"/>
    <lineage>
        <taxon>Eukaryota</taxon>
        <taxon>Fungi</taxon>
        <taxon>Dikarya</taxon>
        <taxon>Basidiomycota</taxon>
        <taxon>Agaricomycotina</taxon>
        <taxon>Agaricomycetes</taxon>
        <taxon>Agaricomycetidae</taxon>
        <taxon>Agaricales</taxon>
        <taxon>Marasmiineae</taxon>
        <taxon>Mycenaceae</taxon>
        <taxon>Mycena</taxon>
    </lineage>
</organism>
<feature type="compositionally biased region" description="Polar residues" evidence="1">
    <location>
        <begin position="41"/>
        <end position="53"/>
    </location>
</feature>
<proteinExistence type="predicted"/>
<evidence type="ECO:0000256" key="1">
    <source>
        <dbReference type="SAM" id="MobiDB-lite"/>
    </source>
</evidence>
<dbReference type="Proteomes" id="UP001218188">
    <property type="component" value="Unassembled WGS sequence"/>
</dbReference>
<reference evidence="2" key="1">
    <citation type="submission" date="2023-03" db="EMBL/GenBank/DDBJ databases">
        <title>Massive genome expansion in bonnet fungi (Mycena s.s.) driven by repeated elements and novel gene families across ecological guilds.</title>
        <authorList>
            <consortium name="Lawrence Berkeley National Laboratory"/>
            <person name="Harder C.B."/>
            <person name="Miyauchi S."/>
            <person name="Viragh M."/>
            <person name="Kuo A."/>
            <person name="Thoen E."/>
            <person name="Andreopoulos B."/>
            <person name="Lu D."/>
            <person name="Skrede I."/>
            <person name="Drula E."/>
            <person name="Henrissat B."/>
            <person name="Morin E."/>
            <person name="Kohler A."/>
            <person name="Barry K."/>
            <person name="LaButti K."/>
            <person name="Morin E."/>
            <person name="Salamov A."/>
            <person name="Lipzen A."/>
            <person name="Mereny Z."/>
            <person name="Hegedus B."/>
            <person name="Baldrian P."/>
            <person name="Stursova M."/>
            <person name="Weitz H."/>
            <person name="Taylor A."/>
            <person name="Grigoriev I.V."/>
            <person name="Nagy L.G."/>
            <person name="Martin F."/>
            <person name="Kauserud H."/>
        </authorList>
    </citation>
    <scope>NUCLEOTIDE SEQUENCE</scope>
    <source>
        <strain evidence="2">CBHHK200</strain>
    </source>
</reference>
<gene>
    <name evidence="2" type="ORF">C8F04DRAFT_1268365</name>
</gene>
<dbReference type="Gene3D" id="3.60.130.30">
    <property type="match status" value="1"/>
</dbReference>
<comment type="caution">
    <text evidence="2">The sequence shown here is derived from an EMBL/GenBank/DDBJ whole genome shotgun (WGS) entry which is preliminary data.</text>
</comment>
<feature type="compositionally biased region" description="Low complexity" evidence="1">
    <location>
        <begin position="116"/>
        <end position="136"/>
    </location>
</feature>
<dbReference type="AlphaFoldDB" id="A0AAD6SFQ0"/>
<feature type="compositionally biased region" description="Acidic residues" evidence="1">
    <location>
        <begin position="99"/>
        <end position="112"/>
    </location>
</feature>
<evidence type="ECO:0000313" key="2">
    <source>
        <dbReference type="EMBL" id="KAJ7026193.1"/>
    </source>
</evidence>
<protein>
    <submittedName>
        <fullName evidence="2">Uncharacterized protein</fullName>
    </submittedName>
</protein>
<accession>A0AAD6SFQ0</accession>
<evidence type="ECO:0000313" key="3">
    <source>
        <dbReference type="Proteomes" id="UP001218188"/>
    </source>
</evidence>
<dbReference type="EMBL" id="JARJCM010000142">
    <property type="protein sequence ID" value="KAJ7026193.1"/>
    <property type="molecule type" value="Genomic_DNA"/>
</dbReference>
<feature type="region of interest" description="Disordered" evidence="1">
    <location>
        <begin position="99"/>
        <end position="193"/>
    </location>
</feature>
<feature type="compositionally biased region" description="Pro residues" evidence="1">
    <location>
        <begin position="137"/>
        <end position="148"/>
    </location>
</feature>
<name>A0AAD6SFQ0_9AGAR</name>
<feature type="compositionally biased region" description="Low complexity" evidence="1">
    <location>
        <begin position="30"/>
        <end position="39"/>
    </location>
</feature>
<feature type="compositionally biased region" description="Basic and acidic residues" evidence="1">
    <location>
        <begin position="169"/>
        <end position="179"/>
    </location>
</feature>
<feature type="region of interest" description="Disordered" evidence="1">
    <location>
        <begin position="30"/>
        <end position="53"/>
    </location>
</feature>
<sequence>MSRQSPAFKPPPLSTFSSSTIATTALMTAAAEASNARGASHTASQGRTTRSGAQFSPYELDTITINGQDFGVIRISASLDSLLHDALVAADERAAAFDSEGEADEWVDEEDVDSKPASPLSSAPSSPRSSTHSSPLSSPPSSPTPTRPASPCRTVDSAAPSTRNVGIEAQRRKDKAAERRRTRRQRTATAGPYARGLTQRNLQAYREQRPHSVRVDAARLPTSSKTAWIGRRSLPARRVLTLPELEELDCELVEWNGRDPKLIVDCQGRVVAILLGQPDDPDWGRVVKEACKALATARRTAVRLGVWRPGSSHRRGSHFQLGGGVSFGGGQRRPGNLRQTRAMRRLLLKLLQNPDIRRIAGFQSSGFALYAPKLYKYYRDALKGVFEHHPDLAHLFTNSIFPAATFNCGPDAVSFDHCDFLNLVHGLCPVTSGGKFNHKRGGHMYLKQLRLVIEFPSGASVAIPSGCVDHGNTPIQPGETRHSITQYAAGGLFRWAAYGYQSAKTLSATKEGRAVKAAFDGKPGARWEWAMGLFSKVDELDADRVTVFGPRVSKNA</sequence>
<keyword evidence="3" id="KW-1185">Reference proteome</keyword>